<dbReference type="InterPro" id="IPR013087">
    <property type="entry name" value="Znf_C2H2_type"/>
</dbReference>
<feature type="region of interest" description="Disordered" evidence="7">
    <location>
        <begin position="1249"/>
        <end position="1302"/>
    </location>
</feature>
<feature type="domain" description="Reverse transcriptase" evidence="8">
    <location>
        <begin position="686"/>
        <end position="995"/>
    </location>
</feature>
<dbReference type="Gene3D" id="1.20.1270.10">
    <property type="match status" value="1"/>
</dbReference>
<feature type="region of interest" description="Disordered" evidence="7">
    <location>
        <begin position="2544"/>
        <end position="2601"/>
    </location>
</feature>
<dbReference type="InterPro" id="IPR029048">
    <property type="entry name" value="HSP70_C_sf"/>
</dbReference>
<proteinExistence type="inferred from homology"/>
<dbReference type="InterPro" id="IPR013126">
    <property type="entry name" value="Hsp_70_fam"/>
</dbReference>
<dbReference type="OrthoDB" id="66881at2759"/>
<evidence type="ECO:0000313" key="10">
    <source>
        <dbReference type="Proteomes" id="UP000186817"/>
    </source>
</evidence>
<dbReference type="PROSITE" id="PS01036">
    <property type="entry name" value="HSP70_3"/>
    <property type="match status" value="1"/>
</dbReference>
<accession>A0A1Q9D7L3</accession>
<feature type="compositionally biased region" description="Low complexity" evidence="7">
    <location>
        <begin position="115"/>
        <end position="128"/>
    </location>
</feature>
<dbReference type="Pfam" id="PF00078">
    <property type="entry name" value="RVT_1"/>
    <property type="match status" value="1"/>
</dbReference>
<evidence type="ECO:0000256" key="5">
    <source>
        <dbReference type="ARBA" id="ARBA00022840"/>
    </source>
</evidence>
<feature type="compositionally biased region" description="Basic and acidic residues" evidence="7">
    <location>
        <begin position="21"/>
        <end position="34"/>
    </location>
</feature>
<dbReference type="FunFam" id="3.90.640.10:FF:000030">
    <property type="entry name" value="Heat shock protein HSP70"/>
    <property type="match status" value="1"/>
</dbReference>
<evidence type="ECO:0000313" key="9">
    <source>
        <dbReference type="EMBL" id="OLP91149.1"/>
    </source>
</evidence>
<dbReference type="GO" id="GO:0004499">
    <property type="term" value="F:N,N-dimethylaniline monooxygenase activity"/>
    <property type="evidence" value="ECO:0007669"/>
    <property type="project" value="InterPro"/>
</dbReference>
<evidence type="ECO:0000256" key="1">
    <source>
        <dbReference type="ARBA" id="ARBA00007381"/>
    </source>
</evidence>
<dbReference type="Gene3D" id="3.30.420.40">
    <property type="match status" value="2"/>
</dbReference>
<dbReference type="InterPro" id="IPR000477">
    <property type="entry name" value="RT_dom"/>
</dbReference>
<dbReference type="Gene3D" id="3.50.50.60">
    <property type="entry name" value="FAD/NAD(P)-binding domain"/>
    <property type="match status" value="2"/>
</dbReference>
<dbReference type="InterPro" id="IPR036691">
    <property type="entry name" value="Endo/exonu/phosph_ase_sf"/>
</dbReference>
<dbReference type="Pfam" id="PF00743">
    <property type="entry name" value="FMO-like"/>
    <property type="match status" value="1"/>
</dbReference>
<evidence type="ECO:0000256" key="3">
    <source>
        <dbReference type="ARBA" id="ARBA00022741"/>
    </source>
</evidence>
<keyword evidence="3" id="KW-0547">Nucleotide-binding</keyword>
<dbReference type="Gene3D" id="3.60.10.10">
    <property type="entry name" value="Endonuclease/exonuclease/phosphatase"/>
    <property type="match status" value="1"/>
</dbReference>
<keyword evidence="10" id="KW-1185">Reference proteome</keyword>
<comment type="similarity">
    <text evidence="1">Belongs to the heat shock protein 70 family.</text>
</comment>
<evidence type="ECO:0000256" key="2">
    <source>
        <dbReference type="ARBA" id="ARBA00022630"/>
    </source>
</evidence>
<dbReference type="SUPFAM" id="SSF100920">
    <property type="entry name" value="Heat shock protein 70kD (HSP70), peptide-binding domain"/>
    <property type="match status" value="1"/>
</dbReference>
<dbReference type="GO" id="GO:0140662">
    <property type="term" value="F:ATP-dependent protein folding chaperone"/>
    <property type="evidence" value="ECO:0007669"/>
    <property type="project" value="InterPro"/>
</dbReference>
<dbReference type="GO" id="GO:0005524">
    <property type="term" value="F:ATP binding"/>
    <property type="evidence" value="ECO:0007669"/>
    <property type="project" value="UniProtKB-KW"/>
</dbReference>
<dbReference type="GO" id="GO:0050661">
    <property type="term" value="F:NADP binding"/>
    <property type="evidence" value="ECO:0007669"/>
    <property type="project" value="InterPro"/>
</dbReference>
<evidence type="ECO:0000256" key="6">
    <source>
        <dbReference type="ARBA" id="ARBA00023002"/>
    </source>
</evidence>
<dbReference type="InterPro" id="IPR036188">
    <property type="entry name" value="FAD/NAD-bd_sf"/>
</dbReference>
<feature type="region of interest" description="Disordered" evidence="7">
    <location>
        <begin position="1"/>
        <end position="87"/>
    </location>
</feature>
<feature type="compositionally biased region" description="Pro residues" evidence="7">
    <location>
        <begin position="39"/>
        <end position="51"/>
    </location>
</feature>
<keyword evidence="2" id="KW-0285">Flavoprotein</keyword>
<dbReference type="SUPFAM" id="SSF53067">
    <property type="entry name" value="Actin-like ATPase domain"/>
    <property type="match status" value="2"/>
</dbReference>
<comment type="caution">
    <text evidence="9">The sequence shown here is derived from an EMBL/GenBank/DDBJ whole genome shotgun (WGS) entry which is preliminary data.</text>
</comment>
<dbReference type="EMBL" id="LSRX01000678">
    <property type="protein sequence ID" value="OLP91149.1"/>
    <property type="molecule type" value="Genomic_DNA"/>
</dbReference>
<dbReference type="Pfam" id="PF00012">
    <property type="entry name" value="HSP70"/>
    <property type="match status" value="1"/>
</dbReference>
<dbReference type="FunFam" id="3.30.420.40:FF:000028">
    <property type="entry name" value="heat shock 70 kDa protein-like"/>
    <property type="match status" value="1"/>
</dbReference>
<gene>
    <name evidence="9" type="primary">hsp-3</name>
    <name evidence="9" type="ORF">AK812_SmicGene27200</name>
</gene>
<dbReference type="SUPFAM" id="SSF100934">
    <property type="entry name" value="Heat shock protein 70kD (HSP70), C-terminal subdomain"/>
    <property type="match status" value="1"/>
</dbReference>
<dbReference type="Proteomes" id="UP000186817">
    <property type="component" value="Unassembled WGS sequence"/>
</dbReference>
<dbReference type="Gene3D" id="2.60.34.10">
    <property type="entry name" value="Substrate Binding Domain Of DNAk, Chain A, domain 1"/>
    <property type="match status" value="1"/>
</dbReference>
<evidence type="ECO:0000256" key="7">
    <source>
        <dbReference type="SAM" id="MobiDB-lite"/>
    </source>
</evidence>
<organism evidence="9 10">
    <name type="scientific">Symbiodinium microadriaticum</name>
    <name type="common">Dinoflagellate</name>
    <name type="synonym">Zooxanthella microadriatica</name>
    <dbReference type="NCBI Taxonomy" id="2951"/>
    <lineage>
        <taxon>Eukaryota</taxon>
        <taxon>Sar</taxon>
        <taxon>Alveolata</taxon>
        <taxon>Dinophyceae</taxon>
        <taxon>Suessiales</taxon>
        <taxon>Symbiodiniaceae</taxon>
        <taxon>Symbiodinium</taxon>
    </lineage>
</organism>
<keyword evidence="4" id="KW-0274">FAD</keyword>
<dbReference type="SUPFAM" id="SSF56219">
    <property type="entry name" value="DNase I-like"/>
    <property type="match status" value="1"/>
</dbReference>
<dbReference type="PANTHER" id="PTHR19375">
    <property type="entry name" value="HEAT SHOCK PROTEIN 70KDA"/>
    <property type="match status" value="1"/>
</dbReference>
<feature type="region of interest" description="Disordered" evidence="7">
    <location>
        <begin position="109"/>
        <end position="128"/>
    </location>
</feature>
<dbReference type="PROSITE" id="PS00028">
    <property type="entry name" value="ZINC_FINGER_C2H2_1"/>
    <property type="match status" value="1"/>
</dbReference>
<name>A0A1Q9D7L3_SYMMI</name>
<dbReference type="SUPFAM" id="SSF51905">
    <property type="entry name" value="FAD/NAD(P)-binding domain"/>
    <property type="match status" value="2"/>
</dbReference>
<dbReference type="InterPro" id="IPR029047">
    <property type="entry name" value="HSP70_peptide-bd_sf"/>
</dbReference>
<dbReference type="PRINTS" id="PR00301">
    <property type="entry name" value="HEATSHOCK70"/>
</dbReference>
<dbReference type="Gene3D" id="3.90.640.10">
    <property type="entry name" value="Actin, Chain A, domain 4"/>
    <property type="match status" value="1"/>
</dbReference>
<dbReference type="InterPro" id="IPR043129">
    <property type="entry name" value="ATPase_NBD"/>
</dbReference>
<protein>
    <submittedName>
        <fullName evidence="9">Heat shock 70 kDa protein C</fullName>
    </submittedName>
</protein>
<sequence length="2601" mass="288726">MDAHADDDAGDGATLSELEDLESRLEATPHDHGRGAPPQSGPPRGPPPPQPVHLGPAAASVDPSADASTPPEAMLSDEDSDPSRRWPMLAVSEGGHRFYARVQGPPLPSGKFEASSDSSSSVNFSSSDSQASASLNSLTWSETSLVLGGPSLAVFQADPREHVLACSDDGFKMLRGTWYSSWHTNILQPNVANTGLTGSFKRLTKGARAEAHQRPEPACSMLPLARPRCSGILFLLHRRRLQDPRIIEIVPGRLAIVQATSKQTQLPVSIIGLYQHVWRSNLPTARNLELRRGLWQHLDKHLLSIPQRHHLLICGDFNSTVRSESTTVGCSVPTGATPPDSDLAELLVKHSLCVLNTWHNRKACTFYSPQGSTQIDFIITRQNTAHLQAKRAYSDHTFPVGGSRLSGHYPVRAQLPMQSYHKLPSQDGPATPPIDLPALQTAVCHNTPEAQQMQECIAVRLQQVDVTNLVSVHRHVNRILLEAATAALPKQPPADHRVSAQPAFRVTAKSVWHMYRNLKRPRVCTPHEIFTKWKLAASFARASKILRKQSQSLKKQFYESQVDQAEHAANKNDQRSLFLIIKRLSPKNRNIACRLRGSDGHLLTGPEQMQRIVAYGNETFAAKDDDHPRIPLTTALQISAQDIAQELRKLGVSKAVPRHIAPAAVWKQCSQDLGQILSHAICHHMQPGTSGELDEDWKSSYVVWIPKPGKPQLDVTSLRPIGLSSPASKALAGSLRQHLLRGLEPALRTTPQFAYAKSRGTADALLRAHMHFEAVTQLVQNTQCTRFQKQAGGKEREVVGGLSLSLDLSKAFDGVTRAHIYNSMAQRGVPQDVITIIQQLHYRAQYVYQTGTQSGSTTTSNGIKQGCVIAPYLWNYFSLAYLSMLQDRRSEAWVQQVLTLFADDVWGAWEIRNARDLDQAIADVSLVLEALETLNMTINYSKTAILLKLVGKDARRLKQQHTFMKAGQLHLRVSVHGRECGIPIKDQHEYLGTIVTYRHRHQRNMQHRLKACLARYQGLRKLLNGSHHLAVHHRLRLWQACICTSAFYAQHIVGVTSSTIATLTTTLTRHLRAIFRIPSHLTHITTCEVWQQANLPMPGWALQHTQQQFIAQLEHRAEHAPDITTISSVLQHIKHEATKLEATMLSEAEGLAKLPPQSPAVCCPYCQEAFISENAMRVHCGLKHESVCLHASFARGNSGGGDSEVRAPLPPDHAPAQIKQMLGHDPDYAINEEAAIFANCWPEPPEFLLSPSASLSPDHRSQKRPRPNQQPRWPGRHPSDYQGPRGHPFGSSSFGLQRPPPQHDPLRLLTRVVLQQEQTISRLRHDKAIVLFMKQGEDGTLGALMRVAKEWNNKKAQENSTVRSPLKTVLLSSMIGTLLKLAQQAVATEENKKKMVTAEWLTANSEWTYRMWNHAERRLVIDNNKTPLQHAEAVRILTFLLEHLTGEAIQRFNSTVTLPKLEQQGANIATFALEVSLRGKEAAELYHSFERLCGSAIMNLIGVSMKKDTLPQSPAAKQLANLFCQRRPQPDPQHITSLRYQCVCQLWIPVQDINWVAVMTSQLNLVRAQLSTLTQQVENLQPGHAELKDDLHKLGTRLQTMEMEMRQNRVIKANVSPSPTITVFERADEVGGVWRENYSGFGAQVKRDQYSFVELCGHSGLDTYPTGRQLKAHCDTYVETFGLMPAIRTRTEVKFLQRCPHCWRVVYSETGSSETYTEEFDFVVLAVGNFSEKYVPEIPGSDVFAGSILHSSELQDEKLLRGRHVIVVGFGKSAIDCFALASTEAESAIGSHVQERLACPVQRLRSGKARRNPDCTSPGVDTATALSWPAVGWFAKLVFPPYHNACLLMRLLGYIVLPLQTALWWVLAPLVWCHFLLPWSMWPAYGLRWQLWHGHSVSICNASKIKAVFRSVKTHCIRGHISEMKSGSVLVQDSIQKQEKEISADVVVFATGYREAWSKLFDVKAAALLDPRKDGPDLYKLILPTGDITNLAFLGRVLSTCDIVTSFVQAEWLAGLLAGKFEYPSLQVRERFSAKYRAWRLRFAPTATSTFLATPSVHSYFDELLSDLHSKTLVDRHPPAWKFRLLHQFLPLRASNFAKLRQKRGAKKPSLVALRSESGTSDVSQVVSVPAFFNDRQRTAVKSAAAHAGLEILRIINEPTAAAVAYGYESKVEEVILVYDLGGGTCDVSVLKTGSSGVLQVLATSGDPRLGGEDFDRRLVTHLIDSFKKKFSKDVSAEPQLLEMLRVEAEKAKRKLSTVPQATVKLDFGGTTLAETLTRGQFEKLNDELFRRTLEPVQAVLKDAGLHKSEVTTVILAGGSSRIPKVQQMLSQFFDGKELMRRINPDEVVAYGAAVMAAGLSSEESVEYGGLIDVIPLSLGIQTAGGFMTTVLNRNAQLPAENSMLFSTNKDGQEMASIKVFQGERRMARNNHFLGSFQIKGIPAAPRGVPQIQVLFKVDENGLLTVEANSKDSGKRSELVIKQERFLSGEQIQESLSEAESFAKDDQREFDRAEARMALKALIRSLHSAAESASEEDAGIFQEAASEGQDWLAANPDAEAEEIHEKREELEANVPELPTKPASAGSDEGGGELDMEGHDEL</sequence>
<dbReference type="PROSITE" id="PS50878">
    <property type="entry name" value="RT_POL"/>
    <property type="match status" value="1"/>
</dbReference>
<dbReference type="PROSITE" id="PS00329">
    <property type="entry name" value="HSP70_2"/>
    <property type="match status" value="1"/>
</dbReference>
<keyword evidence="6" id="KW-0560">Oxidoreductase</keyword>
<keyword evidence="5" id="KW-0067">ATP-binding</keyword>
<keyword evidence="9" id="KW-0346">Stress response</keyword>
<reference evidence="9 10" key="1">
    <citation type="submission" date="2016-02" db="EMBL/GenBank/DDBJ databases">
        <title>Genome analysis of coral dinoflagellate symbionts highlights evolutionary adaptations to a symbiotic lifestyle.</title>
        <authorList>
            <person name="Aranda M."/>
            <person name="Li Y."/>
            <person name="Liew Y.J."/>
            <person name="Baumgarten S."/>
            <person name="Simakov O."/>
            <person name="Wilson M."/>
            <person name="Piel J."/>
            <person name="Ashoor H."/>
            <person name="Bougouffa S."/>
            <person name="Bajic V.B."/>
            <person name="Ryu T."/>
            <person name="Ravasi T."/>
            <person name="Bayer T."/>
            <person name="Micklem G."/>
            <person name="Kim H."/>
            <person name="Bhak J."/>
            <person name="Lajeunesse T.C."/>
            <person name="Voolstra C.R."/>
        </authorList>
    </citation>
    <scope>NUCLEOTIDE SEQUENCE [LARGE SCALE GENOMIC DNA]</scope>
    <source>
        <strain evidence="9 10">CCMP2467</strain>
    </source>
</reference>
<dbReference type="InterPro" id="IPR018181">
    <property type="entry name" value="Heat_shock_70_CS"/>
</dbReference>
<feature type="compositionally biased region" description="Basic and acidic residues" evidence="7">
    <location>
        <begin position="2561"/>
        <end position="2570"/>
    </location>
</feature>
<evidence type="ECO:0000256" key="4">
    <source>
        <dbReference type="ARBA" id="ARBA00022827"/>
    </source>
</evidence>
<feature type="compositionally biased region" description="Low complexity" evidence="7">
    <location>
        <begin position="56"/>
        <end position="71"/>
    </location>
</feature>
<dbReference type="InterPro" id="IPR020946">
    <property type="entry name" value="Flavin_mOase-like"/>
</dbReference>
<dbReference type="GO" id="GO:0050660">
    <property type="term" value="F:flavin adenine dinucleotide binding"/>
    <property type="evidence" value="ECO:0007669"/>
    <property type="project" value="InterPro"/>
</dbReference>
<evidence type="ECO:0000259" key="8">
    <source>
        <dbReference type="PROSITE" id="PS50878"/>
    </source>
</evidence>